<evidence type="ECO:0000313" key="3">
    <source>
        <dbReference type="Proteomes" id="UP000660745"/>
    </source>
</evidence>
<reference evidence="2" key="2">
    <citation type="submission" date="2020-09" db="EMBL/GenBank/DDBJ databases">
        <authorList>
            <person name="Sun Q."/>
            <person name="Zhou Y."/>
        </authorList>
    </citation>
    <scope>NUCLEOTIDE SEQUENCE</scope>
    <source>
        <strain evidence="2">CGMCC 4.7430</strain>
    </source>
</reference>
<keyword evidence="3" id="KW-1185">Reference proteome</keyword>
<name>A0A918ACD1_9ACTN</name>
<dbReference type="EMBL" id="BMNK01000016">
    <property type="protein sequence ID" value="GGP14240.1"/>
    <property type="molecule type" value="Genomic_DNA"/>
</dbReference>
<comment type="caution">
    <text evidence="2">The sequence shown here is derived from an EMBL/GenBank/DDBJ whole genome shotgun (WGS) entry which is preliminary data.</text>
</comment>
<sequence length="143" mass="14649">MLATRTDHSRCPAASRAGRLVAHALLAIVMIIGVVFAHGGACAALELSEHSAHLADRGHAADESGVSADHDRNCWHRQLPEGHRHGTGPDCSATHPAGPTVGVPTLAAVAAASPPSAAEGVTARAAECRLIAPHGENICVMRI</sequence>
<keyword evidence="1" id="KW-1133">Transmembrane helix</keyword>
<proteinExistence type="predicted"/>
<accession>A0A918ACD1</accession>
<keyword evidence="1" id="KW-0812">Transmembrane</keyword>
<dbReference type="AlphaFoldDB" id="A0A918ACD1"/>
<protein>
    <submittedName>
        <fullName evidence="2">Uncharacterized protein</fullName>
    </submittedName>
</protein>
<gene>
    <name evidence="2" type="ORF">GCM10012278_69130</name>
</gene>
<dbReference type="RefSeq" id="WP_189142974.1">
    <property type="nucleotide sequence ID" value="NZ_BMNK01000016.1"/>
</dbReference>
<evidence type="ECO:0000256" key="1">
    <source>
        <dbReference type="SAM" id="Phobius"/>
    </source>
</evidence>
<keyword evidence="1" id="KW-0472">Membrane</keyword>
<organism evidence="2 3">
    <name type="scientific">Nonomuraea glycinis</name>
    <dbReference type="NCBI Taxonomy" id="2047744"/>
    <lineage>
        <taxon>Bacteria</taxon>
        <taxon>Bacillati</taxon>
        <taxon>Actinomycetota</taxon>
        <taxon>Actinomycetes</taxon>
        <taxon>Streptosporangiales</taxon>
        <taxon>Streptosporangiaceae</taxon>
        <taxon>Nonomuraea</taxon>
    </lineage>
</organism>
<reference evidence="2" key="1">
    <citation type="journal article" date="2014" name="Int. J. Syst. Evol. Microbiol.">
        <title>Complete genome sequence of Corynebacterium casei LMG S-19264T (=DSM 44701T), isolated from a smear-ripened cheese.</title>
        <authorList>
            <consortium name="US DOE Joint Genome Institute (JGI-PGF)"/>
            <person name="Walter F."/>
            <person name="Albersmeier A."/>
            <person name="Kalinowski J."/>
            <person name="Ruckert C."/>
        </authorList>
    </citation>
    <scope>NUCLEOTIDE SEQUENCE</scope>
    <source>
        <strain evidence="2">CGMCC 4.7430</strain>
    </source>
</reference>
<evidence type="ECO:0000313" key="2">
    <source>
        <dbReference type="EMBL" id="GGP14240.1"/>
    </source>
</evidence>
<dbReference type="Proteomes" id="UP000660745">
    <property type="component" value="Unassembled WGS sequence"/>
</dbReference>
<feature type="transmembrane region" description="Helical" evidence="1">
    <location>
        <begin position="20"/>
        <end position="41"/>
    </location>
</feature>